<feature type="active site" evidence="8">
    <location>
        <position position="122"/>
    </location>
</feature>
<evidence type="ECO:0000256" key="5">
    <source>
        <dbReference type="ARBA" id="ARBA00023277"/>
    </source>
</evidence>
<sequence length="339" mass="36741">MRRLNHALAVLAVLGLAAGCSSAHGRADTASDTGDDTTKAGYTAGSPFWVDPESSAAQQARLWEQQDRDYDAELIRLIADRPAALWPPGETDPAPTVRAAASAASEEGKTAVFVAYNIPHRDCGQHSAGGAQDADAYRQWIGQFADALGEAEALVVLEPDAVAHIVDGCTPGEYHAEREQLLSEAITRLKQQPNTKVYLDAGNADWIREPDKLVEPLRRAGIEQADGFALNVSNFQTDDETTEYGLRLAEALDGKHFVIDTSRNGNGPLPGVWCNPPGRALGTPPTTQTGERTLDAYLWIKRPGESDGDCEGGPDAGRWWPEYALELARNAEDWARRER</sequence>
<dbReference type="InterPro" id="IPR036434">
    <property type="entry name" value="Beta_cellobiohydrolase_sf"/>
</dbReference>
<feature type="chain" id="PRO_5044961329" description="Glucanase" evidence="9">
    <location>
        <begin position="24"/>
        <end position="339"/>
    </location>
</feature>
<dbReference type="EC" id="3.2.1.-" evidence="9"/>
<keyword evidence="12" id="KW-1185">Reference proteome</keyword>
<dbReference type="EMBL" id="CP075896">
    <property type="protein sequence ID" value="QWB23029.1"/>
    <property type="molecule type" value="Genomic_DNA"/>
</dbReference>
<dbReference type="Pfam" id="PF01341">
    <property type="entry name" value="Glyco_hydro_6"/>
    <property type="match status" value="1"/>
</dbReference>
<evidence type="ECO:0000256" key="7">
    <source>
        <dbReference type="ARBA" id="ARBA00023326"/>
    </source>
</evidence>
<dbReference type="InterPro" id="IPR016288">
    <property type="entry name" value="Beta_cellobiohydrolase"/>
</dbReference>
<dbReference type="PANTHER" id="PTHR34876">
    <property type="match status" value="1"/>
</dbReference>
<evidence type="ECO:0000313" key="11">
    <source>
        <dbReference type="EMBL" id="QWB23029.1"/>
    </source>
</evidence>
<feature type="region of interest" description="Disordered" evidence="10">
    <location>
        <begin position="24"/>
        <end position="49"/>
    </location>
</feature>
<evidence type="ECO:0000313" key="12">
    <source>
        <dbReference type="Proteomes" id="UP000679629"/>
    </source>
</evidence>
<keyword evidence="1 9" id="KW-0732">Signal</keyword>
<evidence type="ECO:0000256" key="9">
    <source>
        <dbReference type="RuleBase" id="RU361186"/>
    </source>
</evidence>
<accession>A0ABX8FPF5</accession>
<keyword evidence="7 9" id="KW-0624">Polysaccharide degradation</keyword>
<dbReference type="Proteomes" id="UP000679629">
    <property type="component" value="Chromosome"/>
</dbReference>
<organism evidence="11 12">
    <name type="scientific">Streptomyces koelreuteriae</name>
    <dbReference type="NCBI Taxonomy" id="2838015"/>
    <lineage>
        <taxon>Bacteria</taxon>
        <taxon>Bacillati</taxon>
        <taxon>Actinomycetota</taxon>
        <taxon>Actinomycetes</taxon>
        <taxon>Kitasatosporales</taxon>
        <taxon>Streptomycetaceae</taxon>
        <taxon>Streptomyces</taxon>
    </lineage>
</organism>
<dbReference type="PIRSF" id="PIRSF001100">
    <property type="entry name" value="Beta_cellobiohydrolase"/>
    <property type="match status" value="1"/>
</dbReference>
<evidence type="ECO:0000256" key="3">
    <source>
        <dbReference type="ARBA" id="ARBA00023001"/>
    </source>
</evidence>
<evidence type="ECO:0000256" key="6">
    <source>
        <dbReference type="ARBA" id="ARBA00023295"/>
    </source>
</evidence>
<name>A0ABX8FPF5_9ACTN</name>
<dbReference type="RefSeq" id="WP_215118483.1">
    <property type="nucleotide sequence ID" value="NZ_CBDRKV010000029.1"/>
</dbReference>
<evidence type="ECO:0000256" key="8">
    <source>
        <dbReference type="PROSITE-ProRule" id="PRU10056"/>
    </source>
</evidence>
<dbReference type="PANTHER" id="PTHR34876:SF4">
    <property type="entry name" value="1,4-BETA-D-GLUCAN CELLOBIOHYDROLASE C-RELATED"/>
    <property type="match status" value="1"/>
</dbReference>
<keyword evidence="5 9" id="KW-0119">Carbohydrate metabolism</keyword>
<evidence type="ECO:0000256" key="2">
    <source>
        <dbReference type="ARBA" id="ARBA00022801"/>
    </source>
</evidence>
<dbReference type="Gene3D" id="3.20.20.40">
    <property type="entry name" value="1, 4-beta cellobiohydrolase"/>
    <property type="match status" value="1"/>
</dbReference>
<dbReference type="SUPFAM" id="SSF51989">
    <property type="entry name" value="Glycosyl hydrolases family 6, cellulases"/>
    <property type="match status" value="1"/>
</dbReference>
<keyword evidence="6 9" id="KW-0326">Glycosidase</keyword>
<dbReference type="GO" id="GO:0016787">
    <property type="term" value="F:hydrolase activity"/>
    <property type="evidence" value="ECO:0007669"/>
    <property type="project" value="UniProtKB-KW"/>
</dbReference>
<evidence type="ECO:0000256" key="10">
    <source>
        <dbReference type="SAM" id="MobiDB-lite"/>
    </source>
</evidence>
<dbReference type="PROSITE" id="PS00655">
    <property type="entry name" value="GLYCOSYL_HYDROL_F6_1"/>
    <property type="match status" value="1"/>
</dbReference>
<keyword evidence="3 9" id="KW-0136">Cellulose degradation</keyword>
<comment type="similarity">
    <text evidence="9">Belongs to the glycosyl hydrolase family 6.</text>
</comment>
<gene>
    <name evidence="11" type="ORF">KJK29_10720</name>
</gene>
<dbReference type="PROSITE" id="PS51257">
    <property type="entry name" value="PROKAR_LIPOPROTEIN"/>
    <property type="match status" value="1"/>
</dbReference>
<feature type="signal peptide" evidence="9">
    <location>
        <begin position="1"/>
        <end position="23"/>
    </location>
</feature>
<keyword evidence="4" id="KW-1015">Disulfide bond</keyword>
<keyword evidence="2 9" id="KW-0378">Hydrolase</keyword>
<protein>
    <recommendedName>
        <fullName evidence="9">Glucanase</fullName>
        <ecNumber evidence="9">3.2.1.-</ecNumber>
    </recommendedName>
</protein>
<evidence type="ECO:0000256" key="1">
    <source>
        <dbReference type="ARBA" id="ARBA00022729"/>
    </source>
</evidence>
<evidence type="ECO:0000256" key="4">
    <source>
        <dbReference type="ARBA" id="ARBA00023157"/>
    </source>
</evidence>
<proteinExistence type="inferred from homology"/>
<reference evidence="12" key="1">
    <citation type="submission" date="2021-05" db="EMBL/GenBank/DDBJ databases">
        <title>Direct Submission.</title>
        <authorList>
            <person name="Li K."/>
            <person name="Gao J."/>
        </authorList>
    </citation>
    <scope>NUCLEOTIDE SEQUENCE [LARGE SCALE GENOMIC DNA]</scope>
    <source>
        <strain evidence="12">MG62</strain>
    </source>
</reference>
<dbReference type="PRINTS" id="PR00733">
    <property type="entry name" value="GLHYDRLASE6"/>
</dbReference>
<dbReference type="InterPro" id="IPR001524">
    <property type="entry name" value="Glyco_hydro_6_CS"/>
</dbReference>